<feature type="region of interest" description="Disordered" evidence="1">
    <location>
        <begin position="372"/>
        <end position="413"/>
    </location>
</feature>
<sequence length="510" mass="53820">MSPEMKKLLHLLQSQVGYSEHAGGSTKFGHWYDSVENDADYTSQPWCDMFLSWGAHKLGYAHWFGQFAYTVGHARWFKQHHAWGSVPVPGAVVFFDWAGTGTIDGIDHVGIVASVDGKKIHTIEGNTGGGEVLEQVRDQSSVVGYGYPDKIKTRQDVKVEQEARAVAAATAHQTMSLPPAAPRPAATPSPAPTTHHLSRASQATSAQTELSAAPALSTDSLAGGTPATVQAEVTGTAPGTWTAAHSDPDAKTVSRTTTHTGSLTGSHTVPAAVYEPASTRTVADFQPLPSIPPQLGETAVITPLLVAVLAAAYFKMRRGSVRHAVADGDAQAVVDSPAPSRAPGHGEAGEPGGWFIPARTYAVADRANLSARPPWTAAPVDRPATPPPPSQEQPDQSATSDQPSRSRPSLYQGSDGLADALQAFWTTNLGDEIPDGPTIPIPAGTPAPVEQPASAGEPRPEHREVPRARWADGSPAPAERPAPEAERPAPEERPSPVPPRRTKGGRHRKS</sequence>
<feature type="region of interest" description="Disordered" evidence="1">
    <location>
        <begin position="428"/>
        <end position="510"/>
    </location>
</feature>
<dbReference type="InterPro" id="IPR007921">
    <property type="entry name" value="CHAP_dom"/>
</dbReference>
<accession>A0A8J3LUF7</accession>
<dbReference type="AlphaFoldDB" id="A0A8J3LUF7"/>
<comment type="caution">
    <text evidence="3">The sequence shown here is derived from an EMBL/GenBank/DDBJ whole genome shotgun (WGS) entry which is preliminary data.</text>
</comment>
<evidence type="ECO:0000313" key="3">
    <source>
        <dbReference type="EMBL" id="GIG79343.1"/>
    </source>
</evidence>
<feature type="compositionally biased region" description="Basic and acidic residues" evidence="1">
    <location>
        <begin position="458"/>
        <end position="470"/>
    </location>
</feature>
<evidence type="ECO:0000313" key="4">
    <source>
        <dbReference type="Proteomes" id="UP000630097"/>
    </source>
</evidence>
<dbReference type="Pfam" id="PF05257">
    <property type="entry name" value="CHAP"/>
    <property type="match status" value="1"/>
</dbReference>
<feature type="compositionally biased region" description="Basic residues" evidence="1">
    <location>
        <begin position="500"/>
        <end position="510"/>
    </location>
</feature>
<feature type="region of interest" description="Disordered" evidence="1">
    <location>
        <begin position="329"/>
        <end position="354"/>
    </location>
</feature>
<dbReference type="EMBL" id="BONV01000008">
    <property type="protein sequence ID" value="GIG79343.1"/>
    <property type="molecule type" value="Genomic_DNA"/>
</dbReference>
<feature type="compositionally biased region" description="Basic and acidic residues" evidence="1">
    <location>
        <begin position="481"/>
        <end position="494"/>
    </location>
</feature>
<feature type="region of interest" description="Disordered" evidence="1">
    <location>
        <begin position="238"/>
        <end position="269"/>
    </location>
</feature>
<name>A0A8J3LUF7_9ACTN</name>
<feature type="compositionally biased region" description="Polar residues" evidence="1">
    <location>
        <begin position="397"/>
        <end position="412"/>
    </location>
</feature>
<feature type="compositionally biased region" description="Pro residues" evidence="1">
    <location>
        <begin position="179"/>
        <end position="191"/>
    </location>
</feature>
<protein>
    <recommendedName>
        <fullName evidence="2">Peptidase C51 domain-containing protein</fullName>
    </recommendedName>
</protein>
<dbReference type="SUPFAM" id="SSF54001">
    <property type="entry name" value="Cysteine proteinases"/>
    <property type="match status" value="1"/>
</dbReference>
<feature type="region of interest" description="Disordered" evidence="1">
    <location>
        <begin position="169"/>
        <end position="223"/>
    </location>
</feature>
<dbReference type="InterPro" id="IPR038765">
    <property type="entry name" value="Papain-like_cys_pep_sf"/>
</dbReference>
<dbReference type="Proteomes" id="UP000630097">
    <property type="component" value="Unassembled WGS sequence"/>
</dbReference>
<evidence type="ECO:0000256" key="1">
    <source>
        <dbReference type="SAM" id="MobiDB-lite"/>
    </source>
</evidence>
<gene>
    <name evidence="3" type="ORF">Pka01_24700</name>
</gene>
<feature type="compositionally biased region" description="Polar residues" evidence="1">
    <location>
        <begin position="199"/>
        <end position="210"/>
    </location>
</feature>
<evidence type="ECO:0000259" key="2">
    <source>
        <dbReference type="Pfam" id="PF05257"/>
    </source>
</evidence>
<dbReference type="RefSeq" id="WP_203882809.1">
    <property type="nucleotide sequence ID" value="NZ_BONV01000008.1"/>
</dbReference>
<feature type="compositionally biased region" description="Low complexity" evidence="1">
    <location>
        <begin position="253"/>
        <end position="269"/>
    </location>
</feature>
<feature type="domain" description="Peptidase C51" evidence="2">
    <location>
        <begin position="41"/>
        <end position="126"/>
    </location>
</feature>
<reference evidence="3 4" key="1">
    <citation type="submission" date="2021-01" db="EMBL/GenBank/DDBJ databases">
        <title>Whole genome shotgun sequence of Planotetraspora kaengkrachanensis NBRC 104272.</title>
        <authorList>
            <person name="Komaki H."/>
            <person name="Tamura T."/>
        </authorList>
    </citation>
    <scope>NUCLEOTIDE SEQUENCE [LARGE SCALE GENOMIC DNA]</scope>
    <source>
        <strain evidence="3 4">NBRC 104272</strain>
    </source>
</reference>
<proteinExistence type="predicted"/>
<organism evidence="3 4">
    <name type="scientific">Planotetraspora kaengkrachanensis</name>
    <dbReference type="NCBI Taxonomy" id="575193"/>
    <lineage>
        <taxon>Bacteria</taxon>
        <taxon>Bacillati</taxon>
        <taxon>Actinomycetota</taxon>
        <taxon>Actinomycetes</taxon>
        <taxon>Streptosporangiales</taxon>
        <taxon>Streptosporangiaceae</taxon>
        <taxon>Planotetraspora</taxon>
    </lineage>
</organism>
<keyword evidence="4" id="KW-1185">Reference proteome</keyword>
<dbReference type="Gene3D" id="3.90.1720.10">
    <property type="entry name" value="endopeptidase domain like (from Nostoc punctiforme)"/>
    <property type="match status" value="1"/>
</dbReference>